<organism evidence="2 3">
    <name type="scientific">Dipteronia sinensis</name>
    <dbReference type="NCBI Taxonomy" id="43782"/>
    <lineage>
        <taxon>Eukaryota</taxon>
        <taxon>Viridiplantae</taxon>
        <taxon>Streptophyta</taxon>
        <taxon>Embryophyta</taxon>
        <taxon>Tracheophyta</taxon>
        <taxon>Spermatophyta</taxon>
        <taxon>Magnoliopsida</taxon>
        <taxon>eudicotyledons</taxon>
        <taxon>Gunneridae</taxon>
        <taxon>Pentapetalae</taxon>
        <taxon>rosids</taxon>
        <taxon>malvids</taxon>
        <taxon>Sapindales</taxon>
        <taxon>Sapindaceae</taxon>
        <taxon>Hippocastanoideae</taxon>
        <taxon>Acereae</taxon>
        <taxon>Dipteronia</taxon>
    </lineage>
</organism>
<keyword evidence="3" id="KW-1185">Reference proteome</keyword>
<gene>
    <name evidence="2" type="ORF">Dsin_012116</name>
</gene>
<comment type="caution">
    <text evidence="2">The sequence shown here is derived from an EMBL/GenBank/DDBJ whole genome shotgun (WGS) entry which is preliminary data.</text>
</comment>
<dbReference type="Pfam" id="PF13966">
    <property type="entry name" value="zf-RVT"/>
    <property type="match status" value="1"/>
</dbReference>
<name>A0AAE0AHP7_9ROSI</name>
<dbReference type="InterPro" id="IPR052929">
    <property type="entry name" value="RNase_H-like_EbsB-rel"/>
</dbReference>
<dbReference type="InterPro" id="IPR026960">
    <property type="entry name" value="RVT-Znf"/>
</dbReference>
<evidence type="ECO:0000259" key="1">
    <source>
        <dbReference type="Pfam" id="PF13966"/>
    </source>
</evidence>
<accession>A0AAE0AHP7</accession>
<reference evidence="2" key="1">
    <citation type="journal article" date="2023" name="Plant J.">
        <title>Genome sequences and population genomics provide insights into the demographic history, inbreeding, and mutation load of two 'living fossil' tree species of Dipteronia.</title>
        <authorList>
            <person name="Feng Y."/>
            <person name="Comes H.P."/>
            <person name="Chen J."/>
            <person name="Zhu S."/>
            <person name="Lu R."/>
            <person name="Zhang X."/>
            <person name="Li P."/>
            <person name="Qiu J."/>
            <person name="Olsen K.M."/>
            <person name="Qiu Y."/>
        </authorList>
    </citation>
    <scope>NUCLEOTIDE SEQUENCE</scope>
    <source>
        <strain evidence="2">NBL</strain>
    </source>
</reference>
<dbReference type="PANTHER" id="PTHR47074">
    <property type="entry name" value="BNAC02G40300D PROTEIN"/>
    <property type="match status" value="1"/>
</dbReference>
<feature type="domain" description="Reverse transcriptase zinc-binding" evidence="1">
    <location>
        <begin position="100"/>
        <end position="163"/>
    </location>
</feature>
<dbReference type="EMBL" id="JANJYJ010000004">
    <property type="protein sequence ID" value="KAK3218146.1"/>
    <property type="molecule type" value="Genomic_DNA"/>
</dbReference>
<protein>
    <recommendedName>
        <fullName evidence="1">Reverse transcriptase zinc-binding domain-containing protein</fullName>
    </recommendedName>
</protein>
<evidence type="ECO:0000313" key="2">
    <source>
        <dbReference type="EMBL" id="KAK3218146.1"/>
    </source>
</evidence>
<dbReference type="Proteomes" id="UP001281410">
    <property type="component" value="Unassembled WGS sequence"/>
</dbReference>
<evidence type="ECO:0000313" key="3">
    <source>
        <dbReference type="Proteomes" id="UP001281410"/>
    </source>
</evidence>
<proteinExistence type="predicted"/>
<dbReference type="AlphaFoldDB" id="A0AAE0AHP7"/>
<dbReference type="PANTHER" id="PTHR47074:SF48">
    <property type="entry name" value="POLYNUCLEOTIDYL TRANSFERASE, RIBONUCLEASE H-LIKE SUPERFAMILY PROTEIN"/>
    <property type="match status" value="1"/>
</dbReference>
<sequence>MWGKGILEAGVRWRVGNGTSIQIYKDKWILRPSTFKILSNSRIDSNAKVVCLMSLLEGWDEQVEDTVVWHFEERGVYSVKSGYIVGVVLEATLSASNNLAVGRWWKVLRNLNIPLKIKIFIWKTCHEWIPSRINLLRRGIQMDVRCPLCGNAEETTLHSLWECWNLKYARMDWLPRNKTPRVLWCVRNCFLHERKRHDVSEAMSWSLVLLHDFQRKNHGTSVKAVKPLLDVIKWNLSDQRRYKINCKVVLDNGKSLVGVGSIIGEASGFVMASCALRFAAGNYIWAANALAILKSCHFASDCGLFPFLIESNAKRVVNRITNFIQLNSRYGDILQDIERLRL</sequence>